<gene>
    <name evidence="9" type="ORF">PFICI_08980</name>
</gene>
<keyword evidence="6" id="KW-0106">Calcium</keyword>
<keyword evidence="2" id="KW-0719">Serine esterase</keyword>
<proteinExistence type="inferred from homology"/>
<evidence type="ECO:0000256" key="1">
    <source>
        <dbReference type="ARBA" id="ARBA00006249"/>
    </source>
</evidence>
<dbReference type="GO" id="GO:0030600">
    <property type="term" value="F:feruloyl esterase activity"/>
    <property type="evidence" value="ECO:0007669"/>
    <property type="project" value="UniProtKB-ARBA"/>
</dbReference>
<dbReference type="PANTHER" id="PTHR33938">
    <property type="entry name" value="FERULOYL ESTERASE B-RELATED"/>
    <property type="match status" value="1"/>
</dbReference>
<name>W3X148_PESFW</name>
<dbReference type="SUPFAM" id="SSF53474">
    <property type="entry name" value="alpha/beta-Hydrolases"/>
    <property type="match status" value="1"/>
</dbReference>
<reference evidence="10" key="1">
    <citation type="journal article" date="2015" name="BMC Genomics">
        <title>Genomic and transcriptomic analysis of the endophytic fungus Pestalotiopsis fici reveals its lifestyle and high potential for synthesis of natural products.</title>
        <authorList>
            <person name="Wang X."/>
            <person name="Zhang X."/>
            <person name="Liu L."/>
            <person name="Xiang M."/>
            <person name="Wang W."/>
            <person name="Sun X."/>
            <person name="Che Y."/>
            <person name="Guo L."/>
            <person name="Liu G."/>
            <person name="Guo L."/>
            <person name="Wang C."/>
            <person name="Yin W.B."/>
            <person name="Stadler M."/>
            <person name="Zhang X."/>
            <person name="Liu X."/>
        </authorList>
    </citation>
    <scope>NUCLEOTIDE SEQUENCE [LARGE SCALE GENOMIC DNA]</scope>
    <source>
        <strain evidence="10">W106-1 / CGMCC3.15140</strain>
    </source>
</reference>
<evidence type="ECO:0000256" key="8">
    <source>
        <dbReference type="RuleBase" id="RU361238"/>
    </source>
</evidence>
<evidence type="ECO:0000256" key="3">
    <source>
        <dbReference type="ARBA" id="ARBA00022723"/>
    </source>
</evidence>
<dbReference type="RefSeq" id="XP_007835752.1">
    <property type="nucleotide sequence ID" value="XM_007837561.1"/>
</dbReference>
<dbReference type="AlphaFoldDB" id="W3X148"/>
<dbReference type="Pfam" id="PF07519">
    <property type="entry name" value="Tannase"/>
    <property type="match status" value="1"/>
</dbReference>
<keyword evidence="5 8" id="KW-0378">Hydrolase</keyword>
<evidence type="ECO:0000256" key="7">
    <source>
        <dbReference type="ARBA" id="ARBA00023157"/>
    </source>
</evidence>
<comment type="similarity">
    <text evidence="1 8">Belongs to the tannase family.</text>
</comment>
<dbReference type="EC" id="3.1.1.-" evidence="8"/>
<dbReference type="GO" id="GO:0046872">
    <property type="term" value="F:metal ion binding"/>
    <property type="evidence" value="ECO:0007669"/>
    <property type="project" value="UniProtKB-KW"/>
</dbReference>
<organism evidence="9 10">
    <name type="scientific">Pestalotiopsis fici (strain W106-1 / CGMCC3.15140)</name>
    <dbReference type="NCBI Taxonomy" id="1229662"/>
    <lineage>
        <taxon>Eukaryota</taxon>
        <taxon>Fungi</taxon>
        <taxon>Dikarya</taxon>
        <taxon>Ascomycota</taxon>
        <taxon>Pezizomycotina</taxon>
        <taxon>Sordariomycetes</taxon>
        <taxon>Xylariomycetidae</taxon>
        <taxon>Amphisphaeriales</taxon>
        <taxon>Sporocadaceae</taxon>
        <taxon>Pestalotiopsis</taxon>
    </lineage>
</organism>
<evidence type="ECO:0000256" key="4">
    <source>
        <dbReference type="ARBA" id="ARBA00022729"/>
    </source>
</evidence>
<dbReference type="InterPro" id="IPR029058">
    <property type="entry name" value="AB_hydrolase_fold"/>
</dbReference>
<dbReference type="EMBL" id="KI912114">
    <property type="protein sequence ID" value="ETS79127.1"/>
    <property type="molecule type" value="Genomic_DNA"/>
</dbReference>
<dbReference type="eggNOG" id="ENOG502SH94">
    <property type="taxonomic scope" value="Eukaryota"/>
</dbReference>
<dbReference type="HOGENOM" id="CLU_014819_3_2_1"/>
<dbReference type="KEGG" id="pfy:PFICI_08980"/>
<evidence type="ECO:0000256" key="6">
    <source>
        <dbReference type="ARBA" id="ARBA00022837"/>
    </source>
</evidence>
<dbReference type="InterPro" id="IPR011118">
    <property type="entry name" value="Tannase/feruloyl_esterase"/>
</dbReference>
<dbReference type="OrthoDB" id="3039123at2759"/>
<dbReference type="Proteomes" id="UP000030651">
    <property type="component" value="Unassembled WGS sequence"/>
</dbReference>
<dbReference type="GeneID" id="19273993"/>
<keyword evidence="10" id="KW-1185">Reference proteome</keyword>
<evidence type="ECO:0000256" key="5">
    <source>
        <dbReference type="ARBA" id="ARBA00022801"/>
    </source>
</evidence>
<sequence length="525" mass="55760">MSASSSACVSTTFANPSVLGAEILSISASLVQNFSRTVSDQLYYNHPSITLNGIDYCNVTVTYTHPGQNDTINVENWLPLNDWNGRLQALGGGGFLAGRFPLTNTAMAGAIGEGYAATSSDAGLPLSYIPDPWAQVSSGNVNLYLLQDLASVALNDQAIIAKSIVNDFYGQPPAYSYWSGCSQGGRQGMMLAQRYPEAYDGIAAAAPAFNWGQFIPAAAWAQVMMNVLDIFPYSCELDAITDAAVAACDGLDGIMDGLVSDAESCHFDPFTTVGQQINCTETGSVITISDGAATIANLTWTGPRSSSNEFLWYGPYSQARLTGAAEATGTTSDLGYAMTSCSNGTCIGVPTGLGEAWLKFWVEKDPAWNYTLITSTDEYASLFHASVQQFDSIIGTADPDLREFEAAGGKMITYHGLADGLIPTGGTVDYYNRVLDISPHAQDYFRFFEVPGLAHCSGGNGGQPTATFQALVDWVENGVVPESLPISFNDTDGVLNERILCPFPAKATLKSTCMASTSADCFECA</sequence>
<evidence type="ECO:0000256" key="2">
    <source>
        <dbReference type="ARBA" id="ARBA00022487"/>
    </source>
</evidence>
<keyword evidence="4" id="KW-0732">Signal</keyword>
<dbReference type="PANTHER" id="PTHR33938:SF13">
    <property type="entry name" value="CARBOXYLIC ESTER HYDROLASE"/>
    <property type="match status" value="1"/>
</dbReference>
<evidence type="ECO:0000313" key="10">
    <source>
        <dbReference type="Proteomes" id="UP000030651"/>
    </source>
</evidence>
<evidence type="ECO:0000313" key="9">
    <source>
        <dbReference type="EMBL" id="ETS79127.1"/>
    </source>
</evidence>
<keyword evidence="7" id="KW-1015">Disulfide bond</keyword>
<protein>
    <recommendedName>
        <fullName evidence="8">Carboxylic ester hydrolase</fullName>
        <ecNumber evidence="8">3.1.1.-</ecNumber>
    </recommendedName>
</protein>
<dbReference type="OMA" id="VNPLACE"/>
<dbReference type="InParanoid" id="W3X148"/>
<accession>W3X148</accession>
<keyword evidence="3" id="KW-0479">Metal-binding</keyword>